<keyword evidence="4" id="KW-1185">Reference proteome</keyword>
<keyword evidence="3" id="KW-0540">Nuclease</keyword>
<evidence type="ECO:0000313" key="3">
    <source>
        <dbReference type="EMBL" id="MCC2149369.1"/>
    </source>
</evidence>
<proteinExistence type="predicted"/>
<protein>
    <submittedName>
        <fullName evidence="3">DNA repair exonuclease</fullName>
    </submittedName>
</protein>
<dbReference type="Gene3D" id="3.60.21.10">
    <property type="match status" value="1"/>
</dbReference>
<evidence type="ECO:0000256" key="1">
    <source>
        <dbReference type="ARBA" id="ARBA00022801"/>
    </source>
</evidence>
<dbReference type="InterPro" id="IPR041796">
    <property type="entry name" value="Mre11_N"/>
</dbReference>
<dbReference type="EMBL" id="JAJEQE010000028">
    <property type="protein sequence ID" value="MCC2149369.1"/>
    <property type="molecule type" value="Genomic_DNA"/>
</dbReference>
<name>A0ABS8EX65_9FIRM</name>
<dbReference type="CDD" id="cd00840">
    <property type="entry name" value="MPP_Mre11_N"/>
    <property type="match status" value="1"/>
</dbReference>
<dbReference type="SUPFAM" id="SSF56300">
    <property type="entry name" value="Metallo-dependent phosphatases"/>
    <property type="match status" value="1"/>
</dbReference>
<dbReference type="PANTHER" id="PTHR30337">
    <property type="entry name" value="COMPONENT OF ATP-DEPENDENT DSDNA EXONUCLEASE"/>
    <property type="match status" value="1"/>
</dbReference>
<dbReference type="InterPro" id="IPR050535">
    <property type="entry name" value="DNA_Repair-Maintenance_Comp"/>
</dbReference>
<dbReference type="RefSeq" id="WP_022119513.1">
    <property type="nucleotide sequence ID" value="NZ_JAJEQE010000028.1"/>
</dbReference>
<comment type="caution">
    <text evidence="3">The sequence shown here is derived from an EMBL/GenBank/DDBJ whole genome shotgun (WGS) entry which is preliminary data.</text>
</comment>
<accession>A0ABS8EX65</accession>
<evidence type="ECO:0000259" key="2">
    <source>
        <dbReference type="Pfam" id="PF00149"/>
    </source>
</evidence>
<dbReference type="Pfam" id="PF00149">
    <property type="entry name" value="Metallophos"/>
    <property type="match status" value="1"/>
</dbReference>
<dbReference type="Proteomes" id="UP001299235">
    <property type="component" value="Unassembled WGS sequence"/>
</dbReference>
<organism evidence="3 4">
    <name type="scientific">Hominisplanchenecus faecis</name>
    <dbReference type="NCBI Taxonomy" id="2885351"/>
    <lineage>
        <taxon>Bacteria</taxon>
        <taxon>Bacillati</taxon>
        <taxon>Bacillota</taxon>
        <taxon>Clostridia</taxon>
        <taxon>Lachnospirales</taxon>
        <taxon>Lachnospiraceae</taxon>
        <taxon>Hominisplanchenecus</taxon>
    </lineage>
</organism>
<dbReference type="InterPro" id="IPR004843">
    <property type="entry name" value="Calcineurin-like_PHP"/>
</dbReference>
<gene>
    <name evidence="3" type="ORF">LKD42_08885</name>
</gene>
<feature type="domain" description="Calcineurin-like phosphoesterase" evidence="2">
    <location>
        <begin position="1"/>
        <end position="186"/>
    </location>
</feature>
<keyword evidence="3" id="KW-0269">Exonuclease</keyword>
<dbReference type="InterPro" id="IPR029052">
    <property type="entry name" value="Metallo-depent_PP-like"/>
</dbReference>
<sequence>MKFFHIADTHLGAIPDAGFAWSEERRSEIWESFRSVVAKADREEVDLLLIAGDLFHRQPLMRELKEVNYLFSTLKKTKVVFIIGNHDYLKVDSYYLDFPWSENVTCLRGKECESVVFEDLDTEVYGLSYHTREIKEPKYNDLQPEKKAGFSILLGHGGDAKHIPIDRKKLLLSGFDYIALGHIHRPEMIEPDRMAYAGALEPIDQNDIGPHGFIEGEYNEGKLSISFVPWACREYIPLELDTKECPTNLAFQETVRMRMAAKGMQHIYKVLLQGYRDPDIVYDLDACRKLGNIVSVQDESVPDYDFERLMRVHAGDIAGRYIQTLYHKDMSDTERKALYYGIHALLEMRG</sequence>
<keyword evidence="1" id="KW-0378">Hydrolase</keyword>
<evidence type="ECO:0000313" key="4">
    <source>
        <dbReference type="Proteomes" id="UP001299235"/>
    </source>
</evidence>
<dbReference type="GO" id="GO:0004527">
    <property type="term" value="F:exonuclease activity"/>
    <property type="evidence" value="ECO:0007669"/>
    <property type="project" value="UniProtKB-KW"/>
</dbReference>
<reference evidence="3 4" key="1">
    <citation type="submission" date="2021-10" db="EMBL/GenBank/DDBJ databases">
        <title>Anaerobic single-cell dispensing facilitates the cultivation of human gut bacteria.</title>
        <authorList>
            <person name="Afrizal A."/>
        </authorList>
    </citation>
    <scope>NUCLEOTIDE SEQUENCE [LARGE SCALE GENOMIC DNA]</scope>
    <source>
        <strain evidence="3 4">CLA-AA-H246</strain>
    </source>
</reference>